<dbReference type="InterPro" id="IPR036680">
    <property type="entry name" value="SPOR-like_sf"/>
</dbReference>
<dbReference type="InterPro" id="IPR009009">
    <property type="entry name" value="RlpA-like_DPBB"/>
</dbReference>
<dbReference type="PROSITE" id="PS51724">
    <property type="entry name" value="SPOR"/>
    <property type="match status" value="1"/>
</dbReference>
<dbReference type="InterPro" id="IPR007730">
    <property type="entry name" value="SPOR-like_dom"/>
</dbReference>
<dbReference type="PANTHER" id="PTHR34183">
    <property type="entry name" value="ENDOLYTIC PEPTIDOGLYCAN TRANSGLYCOSYLASE RLPA"/>
    <property type="match status" value="1"/>
</dbReference>
<keyword evidence="3 4" id="KW-0961">Cell wall biogenesis/degradation</keyword>
<comment type="similarity">
    <text evidence="4 5">Belongs to the RlpA family.</text>
</comment>
<dbReference type="PANTHER" id="PTHR34183:SF1">
    <property type="entry name" value="ENDOLYTIC PEPTIDOGLYCAN TRANSGLYCOSYLASE RLPA"/>
    <property type="match status" value="1"/>
</dbReference>
<feature type="domain" description="SPOR" evidence="6">
    <location>
        <begin position="176"/>
        <end position="255"/>
    </location>
</feature>
<keyword evidence="8" id="KW-1185">Reference proteome</keyword>
<dbReference type="HAMAP" id="MF_02071">
    <property type="entry name" value="RlpA"/>
    <property type="match status" value="1"/>
</dbReference>
<dbReference type="EMBL" id="VJVV01000001">
    <property type="protein sequence ID" value="TRO84024.1"/>
    <property type="molecule type" value="Genomic_DNA"/>
</dbReference>
<dbReference type="GO" id="GO:0071555">
    <property type="term" value="P:cell wall organization"/>
    <property type="evidence" value="ECO:0007669"/>
    <property type="project" value="UniProtKB-KW"/>
</dbReference>
<evidence type="ECO:0000259" key="6">
    <source>
        <dbReference type="PROSITE" id="PS51724"/>
    </source>
</evidence>
<dbReference type="InterPro" id="IPR034718">
    <property type="entry name" value="RlpA"/>
</dbReference>
<dbReference type="NCBIfam" id="TIGR00413">
    <property type="entry name" value="rlpA"/>
    <property type="match status" value="1"/>
</dbReference>
<organism evidence="7 8">
    <name type="scientific">Trichloromonas acetexigens</name>
    <dbReference type="NCBI Taxonomy" id="38815"/>
    <lineage>
        <taxon>Bacteria</taxon>
        <taxon>Pseudomonadati</taxon>
        <taxon>Thermodesulfobacteriota</taxon>
        <taxon>Desulfuromonadia</taxon>
        <taxon>Desulfuromonadales</taxon>
        <taxon>Trichloromonadaceae</taxon>
        <taxon>Trichloromonas</taxon>
    </lineage>
</organism>
<dbReference type="GO" id="GO:0000270">
    <property type="term" value="P:peptidoglycan metabolic process"/>
    <property type="evidence" value="ECO:0007669"/>
    <property type="project" value="UniProtKB-UniRule"/>
</dbReference>
<dbReference type="Gene3D" id="3.30.70.1070">
    <property type="entry name" value="Sporulation related repeat"/>
    <property type="match status" value="1"/>
</dbReference>
<dbReference type="RefSeq" id="WP_092053100.1">
    <property type="nucleotide sequence ID" value="NZ_FOJJ01000001.1"/>
</dbReference>
<dbReference type="InterPro" id="IPR012997">
    <property type="entry name" value="RplA"/>
</dbReference>
<dbReference type="SUPFAM" id="SSF50685">
    <property type="entry name" value="Barwin-like endoglucanases"/>
    <property type="match status" value="1"/>
</dbReference>
<name>A0A550JLF0_9BACT</name>
<keyword evidence="1" id="KW-0732">Signal</keyword>
<evidence type="ECO:0000256" key="3">
    <source>
        <dbReference type="ARBA" id="ARBA00023316"/>
    </source>
</evidence>
<comment type="caution">
    <text evidence="7">The sequence shown here is derived from an EMBL/GenBank/DDBJ whole genome shotgun (WGS) entry which is preliminary data.</text>
</comment>
<dbReference type="CDD" id="cd22268">
    <property type="entry name" value="DPBB_RlpA-like"/>
    <property type="match status" value="1"/>
</dbReference>
<keyword evidence="2 4" id="KW-0456">Lyase</keyword>
<evidence type="ECO:0000313" key="8">
    <source>
        <dbReference type="Proteomes" id="UP000317155"/>
    </source>
</evidence>
<evidence type="ECO:0000313" key="7">
    <source>
        <dbReference type="EMBL" id="TRO84024.1"/>
    </source>
</evidence>
<dbReference type="OrthoDB" id="9779128at2"/>
<proteinExistence type="inferred from homology"/>
<evidence type="ECO:0000256" key="5">
    <source>
        <dbReference type="RuleBase" id="RU003495"/>
    </source>
</evidence>
<evidence type="ECO:0000256" key="2">
    <source>
        <dbReference type="ARBA" id="ARBA00023239"/>
    </source>
</evidence>
<dbReference type="Pfam" id="PF05036">
    <property type="entry name" value="SPOR"/>
    <property type="match status" value="1"/>
</dbReference>
<evidence type="ECO:0000256" key="4">
    <source>
        <dbReference type="HAMAP-Rule" id="MF_02071"/>
    </source>
</evidence>
<gene>
    <name evidence="4" type="primary">rlpA</name>
    <name evidence="7" type="ORF">FL622_02260</name>
</gene>
<dbReference type="Gene3D" id="2.40.40.10">
    <property type="entry name" value="RlpA-like domain"/>
    <property type="match status" value="1"/>
</dbReference>
<dbReference type="GO" id="GO:0042834">
    <property type="term" value="F:peptidoglycan binding"/>
    <property type="evidence" value="ECO:0007669"/>
    <property type="project" value="InterPro"/>
</dbReference>
<sequence length="256" mass="28119">MALAACGGPRYDVRVLHDEPVTVAPGATPQSPARTVSARELKPYQRPYTVNGVRYDPLLDHRGYVEEGIASWYGADFHGLKTSNGEIYDMHAMTAAHKTLPLGVFVKVRNLSNNREAVVRVNDRGPFVKGRLIDLSYAAAHALGVAGPGTAPVRVEALGTQVRDAQGELRYQPLPSYDIGSYAVQLAAFTLPENAQRLAGEMKSKVGAADVREELIDGMRFYRVRAGRYRSIEEAEAARIHFEQMNYPGAFIVAFE</sequence>
<comment type="function">
    <text evidence="4">Lytic transglycosylase with a strong preference for naked glycan strands that lack stem peptides.</text>
</comment>
<evidence type="ECO:0000256" key="1">
    <source>
        <dbReference type="ARBA" id="ARBA00022729"/>
    </source>
</evidence>
<protein>
    <recommendedName>
        <fullName evidence="4">Probable endolytic peptidoglycan transglycosylase RlpA</fullName>
        <ecNumber evidence="4">4.2.2.-</ecNumber>
    </recommendedName>
</protein>
<dbReference type="InterPro" id="IPR036908">
    <property type="entry name" value="RlpA-like_sf"/>
</dbReference>
<dbReference type="SUPFAM" id="SSF110997">
    <property type="entry name" value="Sporulation related repeat"/>
    <property type="match status" value="1"/>
</dbReference>
<reference evidence="7 8" key="1">
    <citation type="submission" date="2019-07" db="EMBL/GenBank/DDBJ databases">
        <title>Insights of Desulfuromonas acetexigens electromicrobiology.</title>
        <authorList>
            <person name="Katuri K."/>
            <person name="Sapireddy V."/>
            <person name="Shaw D.R."/>
            <person name="Saikaly P."/>
        </authorList>
    </citation>
    <scope>NUCLEOTIDE SEQUENCE [LARGE SCALE GENOMIC DNA]</scope>
    <source>
        <strain evidence="7 8">2873</strain>
    </source>
</reference>
<dbReference type="AlphaFoldDB" id="A0A550JLF0"/>
<dbReference type="GO" id="GO:0008932">
    <property type="term" value="F:lytic endotransglycosylase activity"/>
    <property type="evidence" value="ECO:0007669"/>
    <property type="project" value="UniProtKB-UniRule"/>
</dbReference>
<accession>A0A550JLF0</accession>
<dbReference type="EC" id="4.2.2.-" evidence="4"/>
<dbReference type="Pfam" id="PF03330">
    <property type="entry name" value="DPBB_1"/>
    <property type="match status" value="1"/>
</dbReference>
<dbReference type="Proteomes" id="UP000317155">
    <property type="component" value="Unassembled WGS sequence"/>
</dbReference>